<evidence type="ECO:0000313" key="12">
    <source>
        <dbReference type="Proteomes" id="UP000094336"/>
    </source>
</evidence>
<feature type="region of interest" description="Disordered" evidence="9">
    <location>
        <begin position="1"/>
        <end position="30"/>
    </location>
</feature>
<dbReference type="GeneID" id="30145490"/>
<evidence type="ECO:0000256" key="2">
    <source>
        <dbReference type="ARBA" id="ARBA00008807"/>
    </source>
</evidence>
<keyword evidence="4 10" id="KW-0812">Transmembrane</keyword>
<comment type="subcellular location">
    <subcellularLocation>
        <location evidence="1">Membrane</location>
        <topology evidence="1">Multi-pass membrane protein</topology>
    </subcellularLocation>
</comment>
<feature type="transmembrane region" description="Helical" evidence="10">
    <location>
        <begin position="185"/>
        <end position="204"/>
    </location>
</feature>
<keyword evidence="5" id="KW-0571">Peptide transport</keyword>
<feature type="transmembrane region" description="Helical" evidence="10">
    <location>
        <begin position="716"/>
        <end position="740"/>
    </location>
</feature>
<feature type="transmembrane region" description="Helical" evidence="10">
    <location>
        <begin position="457"/>
        <end position="476"/>
    </location>
</feature>
<sequence length="761" mass="85908">MDHLRTEAYSRDQSRSESVPNTGTLEDEPLLKILPETPSIPGTPDETDELPSDVLELPLVVRDAVTLTDDPTIPVVTFRFVLLTIVFVVPGAFLDTMNSYRTTSAAYSIFFVQIASHWAGKWLARTLPKRQVGFGSLRFDLNPGPWSIKETALVTIAAALGATGNLGTSGISLAELYYHEKVNPVIAILYMWAIVFTGYSYAAIARNFLLYDPKITWPQALMQTNLFNSQARSDRDSKLGSSQMRIFFLALVFMTCWQFLPELVFPFLSSLAVLCWIAPHNHVVNFLGSGMGGIGLLNLSLDWSNVTSKIMIYPYWVQVVQFTAFVFGAWILLPIAKWSSLVEYKFGLMSNGLFTTEGAPYPVAELITPELRFNETAYAHFGEIHMGAQKAWNTFFDYAAYVSGALWALIYARAQLMASVKRVWHGRHTENNVSASQEFTDRLNRLQGAYPDVPQSWYIFLFLGSFVTLTLIFASGGMFIPVWTYFVALVFGAVIVTPLAWLYAVSNFQLAIGTFNELLYGYMVQNLSHRHPAGASTYGAIAGDAWYRAQFMLQDQKIGHYMHLPPQAVFMSQIFGELIGVPVNYIALRWVLDTKREYLTGAKIDPLHQWTGQALTSSNTMAIQYVLLGPDRLFKHYPLLPYGFVLGAVAPMAIYYLHRKFPRARFDLYNSTVFFLTMSKFYGNLSTGYLSQFIGGTVTMFYAFRYKHSLWKKYNYILAAAFDTGFNLAVLLIFLLFSLYPVDMPHWWGNNAESVERCFAL</sequence>
<gene>
    <name evidence="11" type="ORF">BABINDRAFT_159399</name>
</gene>
<evidence type="ECO:0000256" key="10">
    <source>
        <dbReference type="SAM" id="Phobius"/>
    </source>
</evidence>
<evidence type="ECO:0000256" key="7">
    <source>
        <dbReference type="ARBA" id="ARBA00022989"/>
    </source>
</evidence>
<evidence type="ECO:0000256" key="1">
    <source>
        <dbReference type="ARBA" id="ARBA00004141"/>
    </source>
</evidence>
<evidence type="ECO:0000256" key="8">
    <source>
        <dbReference type="ARBA" id="ARBA00023136"/>
    </source>
</evidence>
<feature type="transmembrane region" description="Helical" evidence="10">
    <location>
        <begin position="395"/>
        <end position="412"/>
    </location>
</feature>
<dbReference type="PANTHER" id="PTHR22601">
    <property type="entry name" value="ISP4 LIKE PROTEIN"/>
    <property type="match status" value="1"/>
</dbReference>
<feature type="transmembrane region" description="Helical" evidence="10">
    <location>
        <begin position="313"/>
        <end position="333"/>
    </location>
</feature>
<keyword evidence="12" id="KW-1185">Reference proteome</keyword>
<evidence type="ECO:0000256" key="4">
    <source>
        <dbReference type="ARBA" id="ARBA00022692"/>
    </source>
</evidence>
<dbReference type="OrthoDB" id="9986677at2759"/>
<protein>
    <recommendedName>
        <fullName evidence="13">OPT superfamily oligopeptide transporter</fullName>
    </recommendedName>
</protein>
<evidence type="ECO:0000313" key="11">
    <source>
        <dbReference type="EMBL" id="ODQ82907.1"/>
    </source>
</evidence>
<accession>A0A1E3R0J2</accession>
<dbReference type="RefSeq" id="XP_018988235.1">
    <property type="nucleotide sequence ID" value="XM_019127637.1"/>
</dbReference>
<feature type="transmembrane region" description="Helical" evidence="10">
    <location>
        <begin position="283"/>
        <end position="301"/>
    </location>
</feature>
<dbReference type="InterPro" id="IPR004648">
    <property type="entry name" value="Oligpept_transpt"/>
</dbReference>
<keyword evidence="6" id="KW-0653">Protein transport</keyword>
<keyword evidence="8 10" id="KW-0472">Membrane</keyword>
<keyword evidence="3" id="KW-0813">Transport</keyword>
<feature type="transmembrane region" description="Helical" evidence="10">
    <location>
        <begin position="639"/>
        <end position="658"/>
    </location>
</feature>
<feature type="transmembrane region" description="Helical" evidence="10">
    <location>
        <begin position="681"/>
        <end position="704"/>
    </location>
</feature>
<dbReference type="GO" id="GO:0035673">
    <property type="term" value="F:oligopeptide transmembrane transporter activity"/>
    <property type="evidence" value="ECO:0007669"/>
    <property type="project" value="InterPro"/>
</dbReference>
<keyword evidence="7 10" id="KW-1133">Transmembrane helix</keyword>
<dbReference type="GO" id="GO:0016020">
    <property type="term" value="C:membrane"/>
    <property type="evidence" value="ECO:0007669"/>
    <property type="project" value="UniProtKB-SubCell"/>
</dbReference>
<dbReference type="EMBL" id="KV454426">
    <property type="protein sequence ID" value="ODQ82907.1"/>
    <property type="molecule type" value="Genomic_DNA"/>
</dbReference>
<dbReference type="Proteomes" id="UP000094336">
    <property type="component" value="Unassembled WGS sequence"/>
</dbReference>
<reference evidence="12" key="1">
    <citation type="submission" date="2016-05" db="EMBL/GenBank/DDBJ databases">
        <title>Comparative genomics of biotechnologically important yeasts.</title>
        <authorList>
            <consortium name="DOE Joint Genome Institute"/>
            <person name="Riley R."/>
            <person name="Haridas S."/>
            <person name="Wolfe K.H."/>
            <person name="Lopes M.R."/>
            <person name="Hittinger C.T."/>
            <person name="Goker M."/>
            <person name="Salamov A."/>
            <person name="Wisecaver J."/>
            <person name="Long T.M."/>
            <person name="Aerts A.L."/>
            <person name="Barry K."/>
            <person name="Choi C."/>
            <person name="Clum A."/>
            <person name="Coughlan A.Y."/>
            <person name="Deshpande S."/>
            <person name="Douglass A.P."/>
            <person name="Hanson S.J."/>
            <person name="Klenk H.-P."/>
            <person name="Labutti K."/>
            <person name="Lapidus A."/>
            <person name="Lindquist E."/>
            <person name="Lipzen A."/>
            <person name="Meier-Kolthoff J.P."/>
            <person name="Ohm R.A."/>
            <person name="Otillar R.P."/>
            <person name="Pangilinan J."/>
            <person name="Peng Y."/>
            <person name="Rokas A."/>
            <person name="Rosa C.A."/>
            <person name="Scheuner C."/>
            <person name="Sibirny A.A."/>
            <person name="Slot J.C."/>
            <person name="Stielow J.B."/>
            <person name="Sun H."/>
            <person name="Kurtzman C.P."/>
            <person name="Blackwell M."/>
            <person name="Grigoriev I.V."/>
            <person name="Jeffries T.W."/>
        </authorList>
    </citation>
    <scope>NUCLEOTIDE SEQUENCE [LARGE SCALE GENOMIC DNA]</scope>
    <source>
        <strain evidence="12">NRRL Y-12698</strain>
    </source>
</reference>
<evidence type="ECO:0000256" key="5">
    <source>
        <dbReference type="ARBA" id="ARBA00022856"/>
    </source>
</evidence>
<comment type="similarity">
    <text evidence="2">Belongs to the oligopeptide OPT transporter family.</text>
</comment>
<evidence type="ECO:0000256" key="3">
    <source>
        <dbReference type="ARBA" id="ARBA00022448"/>
    </source>
</evidence>
<proteinExistence type="inferred from homology"/>
<dbReference type="NCBIfam" id="TIGR00728">
    <property type="entry name" value="OPT_sfam"/>
    <property type="match status" value="1"/>
</dbReference>
<feature type="transmembrane region" description="Helical" evidence="10">
    <location>
        <begin position="76"/>
        <end position="94"/>
    </location>
</feature>
<evidence type="ECO:0000256" key="6">
    <source>
        <dbReference type="ARBA" id="ARBA00022927"/>
    </source>
</evidence>
<evidence type="ECO:0000256" key="9">
    <source>
        <dbReference type="SAM" id="MobiDB-lite"/>
    </source>
</evidence>
<feature type="transmembrane region" description="Helical" evidence="10">
    <location>
        <begin position="246"/>
        <end position="277"/>
    </location>
</feature>
<feature type="transmembrane region" description="Helical" evidence="10">
    <location>
        <begin position="482"/>
        <end position="504"/>
    </location>
</feature>
<feature type="compositionally biased region" description="Basic and acidic residues" evidence="9">
    <location>
        <begin position="1"/>
        <end position="15"/>
    </location>
</feature>
<name>A0A1E3R0J2_9ASCO</name>
<dbReference type="Pfam" id="PF03169">
    <property type="entry name" value="OPT"/>
    <property type="match status" value="1"/>
</dbReference>
<dbReference type="InterPro" id="IPR004813">
    <property type="entry name" value="OPT"/>
</dbReference>
<dbReference type="AlphaFoldDB" id="A0A1E3R0J2"/>
<dbReference type="GO" id="GO:0015031">
    <property type="term" value="P:protein transport"/>
    <property type="evidence" value="ECO:0007669"/>
    <property type="project" value="UniProtKB-KW"/>
</dbReference>
<evidence type="ECO:0008006" key="13">
    <source>
        <dbReference type="Google" id="ProtNLM"/>
    </source>
</evidence>
<organism evidence="11 12">
    <name type="scientific">Babjeviella inositovora NRRL Y-12698</name>
    <dbReference type="NCBI Taxonomy" id="984486"/>
    <lineage>
        <taxon>Eukaryota</taxon>
        <taxon>Fungi</taxon>
        <taxon>Dikarya</taxon>
        <taxon>Ascomycota</taxon>
        <taxon>Saccharomycotina</taxon>
        <taxon>Pichiomycetes</taxon>
        <taxon>Serinales incertae sedis</taxon>
        <taxon>Babjeviella</taxon>
    </lineage>
</organism>